<dbReference type="PROSITE" id="PS50847">
    <property type="entry name" value="GRAM_POS_ANCHORING"/>
    <property type="match status" value="1"/>
</dbReference>
<evidence type="ECO:0000313" key="8">
    <source>
        <dbReference type="EMBL" id="MBS6097307.1"/>
    </source>
</evidence>
<evidence type="ECO:0000256" key="5">
    <source>
        <dbReference type="SAM" id="MobiDB-lite"/>
    </source>
</evidence>
<evidence type="ECO:0000313" key="9">
    <source>
        <dbReference type="Proteomes" id="UP000703822"/>
    </source>
</evidence>
<evidence type="ECO:0000256" key="1">
    <source>
        <dbReference type="ARBA" id="ARBA00022512"/>
    </source>
</evidence>
<dbReference type="EMBL" id="JAHAGS010000029">
    <property type="protein sequence ID" value="MBS6097307.1"/>
    <property type="molecule type" value="Genomic_DNA"/>
</dbReference>
<organism evidence="8 9">
    <name type="scientific">Streptococcus vestibularis</name>
    <dbReference type="NCBI Taxonomy" id="1343"/>
    <lineage>
        <taxon>Bacteria</taxon>
        <taxon>Bacillati</taxon>
        <taxon>Bacillota</taxon>
        <taxon>Bacilli</taxon>
        <taxon>Lactobacillales</taxon>
        <taxon>Streptococcaceae</taxon>
        <taxon>Streptococcus</taxon>
    </lineage>
</organism>
<feature type="transmembrane region" description="Helical" evidence="6">
    <location>
        <begin position="33"/>
        <end position="51"/>
    </location>
</feature>
<protein>
    <submittedName>
        <fullName evidence="8">LPXTG cell wall anchor domain-containing protein</fullName>
    </submittedName>
</protein>
<keyword evidence="6" id="KW-0812">Transmembrane</keyword>
<evidence type="ECO:0000256" key="4">
    <source>
        <dbReference type="ARBA" id="ARBA00023088"/>
    </source>
</evidence>
<feature type="region of interest" description="Disordered" evidence="5">
    <location>
        <begin position="1"/>
        <end position="30"/>
    </location>
</feature>
<evidence type="ECO:0000256" key="6">
    <source>
        <dbReference type="SAM" id="Phobius"/>
    </source>
</evidence>
<feature type="domain" description="Gram-positive cocci surface proteins LPxTG" evidence="7">
    <location>
        <begin position="23"/>
        <end position="59"/>
    </location>
</feature>
<dbReference type="Pfam" id="PF00746">
    <property type="entry name" value="Gram_pos_anchor"/>
    <property type="match status" value="1"/>
</dbReference>
<reference evidence="8" key="1">
    <citation type="submission" date="2021-05" db="EMBL/GenBank/DDBJ databases">
        <title>Infant gut strain persistence is associated with maternal origin, phylogeny, and functional potential including surface adhesion and iron acquisition.</title>
        <authorList>
            <person name="Lou Y.C."/>
        </authorList>
    </citation>
    <scope>NUCLEOTIDE SEQUENCE</scope>
    <source>
        <strain evidence="8">L3_122_031G1_dasL3_122_031G1_maxbin2.maxbin.025s ta_sub</strain>
    </source>
</reference>
<evidence type="ECO:0000256" key="3">
    <source>
        <dbReference type="ARBA" id="ARBA00022729"/>
    </source>
</evidence>
<feature type="compositionally biased region" description="Pro residues" evidence="5">
    <location>
        <begin position="1"/>
        <end position="10"/>
    </location>
</feature>
<evidence type="ECO:0000256" key="2">
    <source>
        <dbReference type="ARBA" id="ARBA00022525"/>
    </source>
</evidence>
<keyword evidence="1" id="KW-0134">Cell wall</keyword>
<keyword evidence="3" id="KW-0732">Signal</keyword>
<keyword evidence="2" id="KW-0964">Secreted</keyword>
<feature type="compositionally biased region" description="Polar residues" evidence="5">
    <location>
        <begin position="14"/>
        <end position="30"/>
    </location>
</feature>
<accession>A0A943LQG9</accession>
<gene>
    <name evidence="8" type="ORF">KH901_02295</name>
</gene>
<keyword evidence="4" id="KW-0572">Peptidoglycan-anchor</keyword>
<dbReference type="AlphaFoldDB" id="A0A943LQG9"/>
<evidence type="ECO:0000259" key="7">
    <source>
        <dbReference type="PROSITE" id="PS50847"/>
    </source>
</evidence>
<dbReference type="NCBIfam" id="TIGR01167">
    <property type="entry name" value="LPXTG_anchor"/>
    <property type="match status" value="1"/>
</dbReference>
<proteinExistence type="predicted"/>
<dbReference type="InterPro" id="IPR019931">
    <property type="entry name" value="LPXTG_anchor"/>
</dbReference>
<sequence>PTPPVTPKPAKPVQSSEKSGPQLPETGQANDTALLALGAAAEVAAVMGVAYSHRRRKDV</sequence>
<comment type="caution">
    <text evidence="8">The sequence shown here is derived from an EMBL/GenBank/DDBJ whole genome shotgun (WGS) entry which is preliminary data.</text>
</comment>
<name>A0A943LQG9_STRVE</name>
<keyword evidence="6" id="KW-1133">Transmembrane helix</keyword>
<dbReference type="Proteomes" id="UP000703822">
    <property type="component" value="Unassembled WGS sequence"/>
</dbReference>
<feature type="non-terminal residue" evidence="8">
    <location>
        <position position="1"/>
    </location>
</feature>
<keyword evidence="6" id="KW-0472">Membrane</keyword>